<dbReference type="GO" id="GO:0043139">
    <property type="term" value="F:5'-3' DNA helicase activity"/>
    <property type="evidence" value="ECO:0007669"/>
    <property type="project" value="UniProtKB-EC"/>
</dbReference>
<comment type="catalytic activity">
    <reaction evidence="1">
        <text>ATP + H2O = ADP + phosphate + H(+)</text>
        <dbReference type="Rhea" id="RHEA:13065"/>
        <dbReference type="ChEBI" id="CHEBI:15377"/>
        <dbReference type="ChEBI" id="CHEBI:15378"/>
        <dbReference type="ChEBI" id="CHEBI:30616"/>
        <dbReference type="ChEBI" id="CHEBI:43474"/>
        <dbReference type="ChEBI" id="CHEBI:456216"/>
        <dbReference type="EC" id="5.6.2.3"/>
    </reaction>
</comment>
<dbReference type="GO" id="GO:0000723">
    <property type="term" value="P:telomere maintenance"/>
    <property type="evidence" value="ECO:0007669"/>
    <property type="project" value="InterPro"/>
</dbReference>
<evidence type="ECO:0000313" key="4">
    <source>
        <dbReference type="EMBL" id="KAF6803974.1"/>
    </source>
</evidence>
<dbReference type="Proteomes" id="UP000639643">
    <property type="component" value="Unassembled WGS sequence"/>
</dbReference>
<dbReference type="InterPro" id="IPR010285">
    <property type="entry name" value="DNA_helicase_pif1-like_DEAD"/>
</dbReference>
<dbReference type="Pfam" id="PF05970">
    <property type="entry name" value="PIF1"/>
    <property type="match status" value="1"/>
</dbReference>
<evidence type="ECO:0000256" key="2">
    <source>
        <dbReference type="SAM" id="MobiDB-lite"/>
    </source>
</evidence>
<keyword evidence="1" id="KW-0067">ATP-binding</keyword>
<name>A0A8H6MPA7_9PEZI</name>
<comment type="similarity">
    <text evidence="1">Belongs to the helicase family.</text>
</comment>
<protein>
    <recommendedName>
        <fullName evidence="1">ATP-dependent DNA helicase</fullName>
        <ecNumber evidence="1">5.6.2.3</ecNumber>
    </recommendedName>
</protein>
<feature type="region of interest" description="Disordered" evidence="2">
    <location>
        <begin position="123"/>
        <end position="147"/>
    </location>
</feature>
<evidence type="ECO:0000256" key="1">
    <source>
        <dbReference type="RuleBase" id="RU363044"/>
    </source>
</evidence>
<dbReference type="Gene3D" id="3.40.50.300">
    <property type="entry name" value="P-loop containing nucleotide triphosphate hydrolases"/>
    <property type="match status" value="1"/>
</dbReference>
<dbReference type="InterPro" id="IPR051055">
    <property type="entry name" value="PIF1_helicase"/>
</dbReference>
<keyword evidence="1" id="KW-0233">DNA recombination</keyword>
<dbReference type="EMBL" id="WIGM01001162">
    <property type="protein sequence ID" value="KAF6803974.1"/>
    <property type="molecule type" value="Genomic_DNA"/>
</dbReference>
<comment type="cofactor">
    <cofactor evidence="1">
        <name>Mg(2+)</name>
        <dbReference type="ChEBI" id="CHEBI:18420"/>
    </cofactor>
</comment>
<reference evidence="4" key="1">
    <citation type="journal article" date="2020" name="Phytopathology">
        <title>Genome Sequence Resources of Colletotrichum truncatum, C. plurivorum, C. musicola, and C. sojae: Four Species Pathogenic to Soybean (Glycine max).</title>
        <authorList>
            <person name="Rogerio F."/>
            <person name="Boufleur T.R."/>
            <person name="Ciampi-Guillardi M."/>
            <person name="Sukno S.A."/>
            <person name="Thon M.R."/>
            <person name="Massola Junior N.S."/>
            <person name="Baroncelli R."/>
        </authorList>
    </citation>
    <scope>NUCLEOTIDE SEQUENCE</scope>
    <source>
        <strain evidence="4">LFN0074</strain>
    </source>
</reference>
<dbReference type="GO" id="GO:0016787">
    <property type="term" value="F:hydrolase activity"/>
    <property type="evidence" value="ECO:0007669"/>
    <property type="project" value="UniProtKB-KW"/>
</dbReference>
<sequence length="147" mass="15569">LVVTATSGTAAAVIGGTTIHSAVGLKRDIDGASGDSVVPGNLETAKQRWRRRDVLIIDEASMLGLFTLYEVDQRLRMLRGFQEKPFGGIPVVVLTGDVLQFSPVNQNSLLSNISRITTAAVNKRGGRKGGRQGMEGEGGKEALGVIH</sequence>
<keyword evidence="1" id="KW-0234">DNA repair</keyword>
<feature type="non-terminal residue" evidence="4">
    <location>
        <position position="1"/>
    </location>
</feature>
<dbReference type="GO" id="GO:0005524">
    <property type="term" value="F:ATP binding"/>
    <property type="evidence" value="ECO:0007669"/>
    <property type="project" value="UniProtKB-KW"/>
</dbReference>
<keyword evidence="1" id="KW-0547">Nucleotide-binding</keyword>
<dbReference type="GO" id="GO:0006310">
    <property type="term" value="P:DNA recombination"/>
    <property type="evidence" value="ECO:0007669"/>
    <property type="project" value="UniProtKB-KW"/>
</dbReference>
<keyword evidence="5" id="KW-1185">Reference proteome</keyword>
<comment type="caution">
    <text evidence="4">The sequence shown here is derived from an EMBL/GenBank/DDBJ whole genome shotgun (WGS) entry which is preliminary data.</text>
</comment>
<dbReference type="AlphaFoldDB" id="A0A8H6MPA7"/>
<dbReference type="SUPFAM" id="SSF52540">
    <property type="entry name" value="P-loop containing nucleoside triphosphate hydrolases"/>
    <property type="match status" value="1"/>
</dbReference>
<dbReference type="PANTHER" id="PTHR47642:SF5">
    <property type="entry name" value="ATP-DEPENDENT DNA HELICASE"/>
    <property type="match status" value="1"/>
</dbReference>
<evidence type="ECO:0000259" key="3">
    <source>
        <dbReference type="Pfam" id="PF05970"/>
    </source>
</evidence>
<gene>
    <name evidence="4" type="ORF">CMUS01_14960</name>
</gene>
<proteinExistence type="inferred from homology"/>
<keyword evidence="1" id="KW-0347">Helicase</keyword>
<dbReference type="EC" id="5.6.2.3" evidence="1"/>
<dbReference type="PANTHER" id="PTHR47642">
    <property type="entry name" value="ATP-DEPENDENT DNA HELICASE"/>
    <property type="match status" value="1"/>
</dbReference>
<evidence type="ECO:0000313" key="5">
    <source>
        <dbReference type="Proteomes" id="UP000639643"/>
    </source>
</evidence>
<feature type="domain" description="DNA helicase Pif1-like DEAD-box helicase" evidence="3">
    <location>
        <begin position="2"/>
        <end position="111"/>
    </location>
</feature>
<dbReference type="InterPro" id="IPR027417">
    <property type="entry name" value="P-loop_NTPase"/>
</dbReference>
<dbReference type="OrthoDB" id="432234at2759"/>
<keyword evidence="1" id="KW-0227">DNA damage</keyword>
<accession>A0A8H6MPA7</accession>
<organism evidence="4 5">
    <name type="scientific">Colletotrichum musicola</name>
    <dbReference type="NCBI Taxonomy" id="2175873"/>
    <lineage>
        <taxon>Eukaryota</taxon>
        <taxon>Fungi</taxon>
        <taxon>Dikarya</taxon>
        <taxon>Ascomycota</taxon>
        <taxon>Pezizomycotina</taxon>
        <taxon>Sordariomycetes</taxon>
        <taxon>Hypocreomycetidae</taxon>
        <taxon>Glomerellales</taxon>
        <taxon>Glomerellaceae</taxon>
        <taxon>Colletotrichum</taxon>
        <taxon>Colletotrichum orchidearum species complex</taxon>
    </lineage>
</organism>
<dbReference type="GO" id="GO:0006281">
    <property type="term" value="P:DNA repair"/>
    <property type="evidence" value="ECO:0007669"/>
    <property type="project" value="UniProtKB-KW"/>
</dbReference>
<keyword evidence="1" id="KW-0378">Hydrolase</keyword>